<accession>A0A9W9XN84</accession>
<reference evidence="5" key="1">
    <citation type="submission" date="2022-12" db="EMBL/GenBank/DDBJ databases">
        <authorList>
            <person name="Petersen C."/>
        </authorList>
    </citation>
    <scope>NUCLEOTIDE SEQUENCE</scope>
    <source>
        <strain evidence="5">IBT 30728</strain>
    </source>
</reference>
<evidence type="ECO:0000256" key="1">
    <source>
        <dbReference type="ARBA" id="ARBA00022737"/>
    </source>
</evidence>
<evidence type="ECO:0000256" key="3">
    <source>
        <dbReference type="PROSITE-ProRule" id="PRU00023"/>
    </source>
</evidence>
<organism evidence="5 6">
    <name type="scientific">Penicillium diatomitis</name>
    <dbReference type="NCBI Taxonomy" id="2819901"/>
    <lineage>
        <taxon>Eukaryota</taxon>
        <taxon>Fungi</taxon>
        <taxon>Dikarya</taxon>
        <taxon>Ascomycota</taxon>
        <taxon>Pezizomycotina</taxon>
        <taxon>Eurotiomycetes</taxon>
        <taxon>Eurotiomycetidae</taxon>
        <taxon>Eurotiales</taxon>
        <taxon>Aspergillaceae</taxon>
        <taxon>Penicillium</taxon>
    </lineage>
</organism>
<dbReference type="PROSITE" id="PS50088">
    <property type="entry name" value="ANK_REPEAT"/>
    <property type="match status" value="4"/>
</dbReference>
<dbReference type="Gene3D" id="1.25.40.20">
    <property type="entry name" value="Ankyrin repeat-containing domain"/>
    <property type="match status" value="2"/>
</dbReference>
<dbReference type="SUPFAM" id="SSF81383">
    <property type="entry name" value="F-box domain"/>
    <property type="match status" value="1"/>
</dbReference>
<protein>
    <recommendedName>
        <fullName evidence="4">F-box domain-containing protein</fullName>
    </recommendedName>
</protein>
<dbReference type="Gene3D" id="1.20.1280.50">
    <property type="match status" value="1"/>
</dbReference>
<comment type="caution">
    <text evidence="5">The sequence shown here is derived from an EMBL/GenBank/DDBJ whole genome shotgun (WGS) entry which is preliminary data.</text>
</comment>
<dbReference type="PROSITE" id="PS50181">
    <property type="entry name" value="FBOX"/>
    <property type="match status" value="1"/>
</dbReference>
<dbReference type="PROSITE" id="PS50297">
    <property type="entry name" value="ANK_REP_REGION"/>
    <property type="match status" value="3"/>
</dbReference>
<dbReference type="InterPro" id="IPR036047">
    <property type="entry name" value="F-box-like_dom_sf"/>
</dbReference>
<feature type="repeat" description="ANK" evidence="3">
    <location>
        <begin position="140"/>
        <end position="172"/>
    </location>
</feature>
<evidence type="ECO:0000313" key="6">
    <source>
        <dbReference type="Proteomes" id="UP001148312"/>
    </source>
</evidence>
<feature type="repeat" description="ANK" evidence="3">
    <location>
        <begin position="174"/>
        <end position="206"/>
    </location>
</feature>
<dbReference type="CDD" id="cd09917">
    <property type="entry name" value="F-box_SF"/>
    <property type="match status" value="1"/>
</dbReference>
<dbReference type="SMART" id="SM00248">
    <property type="entry name" value="ANK"/>
    <property type="match status" value="6"/>
</dbReference>
<dbReference type="InterPro" id="IPR001810">
    <property type="entry name" value="F-box_dom"/>
</dbReference>
<keyword evidence="2 3" id="KW-0040">ANK repeat</keyword>
<keyword evidence="6" id="KW-1185">Reference proteome</keyword>
<proteinExistence type="predicted"/>
<dbReference type="PANTHER" id="PTHR24198:SF165">
    <property type="entry name" value="ANKYRIN REPEAT-CONTAINING PROTEIN-RELATED"/>
    <property type="match status" value="1"/>
</dbReference>
<dbReference type="PANTHER" id="PTHR24198">
    <property type="entry name" value="ANKYRIN REPEAT AND PROTEIN KINASE DOMAIN-CONTAINING PROTEIN"/>
    <property type="match status" value="1"/>
</dbReference>
<gene>
    <name evidence="5" type="ORF">N7539_000480</name>
</gene>
<feature type="domain" description="F-box" evidence="4">
    <location>
        <begin position="16"/>
        <end position="62"/>
    </location>
</feature>
<evidence type="ECO:0000259" key="4">
    <source>
        <dbReference type="PROSITE" id="PS50181"/>
    </source>
</evidence>
<dbReference type="AlphaFoldDB" id="A0A9W9XN84"/>
<dbReference type="Proteomes" id="UP001148312">
    <property type="component" value="Unassembled WGS sequence"/>
</dbReference>
<dbReference type="InterPro" id="IPR036770">
    <property type="entry name" value="Ankyrin_rpt-contain_sf"/>
</dbReference>
<dbReference type="InterPro" id="IPR002110">
    <property type="entry name" value="Ankyrin_rpt"/>
</dbReference>
<dbReference type="GeneID" id="81620333"/>
<name>A0A9W9XN84_9EURO</name>
<evidence type="ECO:0000313" key="5">
    <source>
        <dbReference type="EMBL" id="KAJ5495364.1"/>
    </source>
</evidence>
<keyword evidence="1" id="KW-0677">Repeat</keyword>
<feature type="repeat" description="ANK" evidence="3">
    <location>
        <begin position="307"/>
        <end position="339"/>
    </location>
</feature>
<dbReference type="SUPFAM" id="SSF48403">
    <property type="entry name" value="Ankyrin repeat"/>
    <property type="match status" value="1"/>
</dbReference>
<dbReference type="Pfam" id="PF12796">
    <property type="entry name" value="Ank_2"/>
    <property type="match status" value="2"/>
</dbReference>
<dbReference type="RefSeq" id="XP_056794377.1">
    <property type="nucleotide sequence ID" value="XM_056930084.1"/>
</dbReference>
<dbReference type="Pfam" id="PF12937">
    <property type="entry name" value="F-box-like"/>
    <property type="match status" value="1"/>
</dbReference>
<evidence type="ECO:0000256" key="2">
    <source>
        <dbReference type="ARBA" id="ARBA00023043"/>
    </source>
</evidence>
<reference evidence="5" key="2">
    <citation type="journal article" date="2023" name="IMA Fungus">
        <title>Comparative genomic study of the Penicillium genus elucidates a diverse pangenome and 15 lateral gene transfer events.</title>
        <authorList>
            <person name="Petersen C."/>
            <person name="Sorensen T."/>
            <person name="Nielsen M.R."/>
            <person name="Sondergaard T.E."/>
            <person name="Sorensen J.L."/>
            <person name="Fitzpatrick D.A."/>
            <person name="Frisvad J.C."/>
            <person name="Nielsen K.L."/>
        </authorList>
    </citation>
    <scope>NUCLEOTIDE SEQUENCE</scope>
    <source>
        <strain evidence="5">IBT 30728</strain>
    </source>
</reference>
<dbReference type="EMBL" id="JAPWDQ010000001">
    <property type="protein sequence ID" value="KAJ5495364.1"/>
    <property type="molecule type" value="Genomic_DNA"/>
</dbReference>
<feature type="repeat" description="ANK" evidence="3">
    <location>
        <begin position="340"/>
        <end position="365"/>
    </location>
</feature>
<sequence length="450" mass="48822">MTHTVNQDKPSLPQTPINLGDLPAELTLQIGQHLDTRSLLRFARSCHSLYSICDQEITHRAQVVCLAPLHQYEENFIFDKDQRPGIDEPVFSLHASYGVPAGEFGATDAEVLGMAVEKGELDIARGLLRRNVDPNAYVVSGERLLSLAVQSRCVDMVKLLLEYGADASRLDLVTETSPLVHAARVKDDEIVRILISASADVNADGVMPTLAFYCSVETVRTAVEYGGDLACVSASGKTVLHSVVAREDARLFAWVLDQIPPCVLNARNDLDQTALHVSLGDEPRALSPFAMLLACHPAMNVDVQDMWGYTALHLAVRTGRFVVAKSLIERGADLNILSMHGESALHLATASKLVSIARLLLAHGAVRFSAAPADSLVLDWLDGSDGPVSSESCSEALPREFRRSICSSDTSLSSRRSSGSEHTEIDWEDDLAQNAIGSCWRGSGHVRAYS</sequence>